<dbReference type="InterPro" id="IPR056632">
    <property type="entry name" value="DUF7730"/>
</dbReference>
<dbReference type="AlphaFoldDB" id="A0AAD6Z7A1"/>
<evidence type="ECO:0000259" key="2">
    <source>
        <dbReference type="Pfam" id="PF24864"/>
    </source>
</evidence>
<evidence type="ECO:0000313" key="3">
    <source>
        <dbReference type="EMBL" id="KAJ7310617.1"/>
    </source>
</evidence>
<name>A0AAD6Z7A1_9AGAR</name>
<keyword evidence="1" id="KW-1133">Transmembrane helix</keyword>
<dbReference type="Pfam" id="PF24864">
    <property type="entry name" value="DUF7730"/>
    <property type="match status" value="1"/>
</dbReference>
<protein>
    <recommendedName>
        <fullName evidence="2">DUF7730 domain-containing protein</fullName>
    </recommendedName>
</protein>
<organism evidence="3 4">
    <name type="scientific">Mycena albidolilacea</name>
    <dbReference type="NCBI Taxonomy" id="1033008"/>
    <lineage>
        <taxon>Eukaryota</taxon>
        <taxon>Fungi</taxon>
        <taxon>Dikarya</taxon>
        <taxon>Basidiomycota</taxon>
        <taxon>Agaricomycotina</taxon>
        <taxon>Agaricomycetes</taxon>
        <taxon>Agaricomycetidae</taxon>
        <taxon>Agaricales</taxon>
        <taxon>Marasmiineae</taxon>
        <taxon>Mycenaceae</taxon>
        <taxon>Mycena</taxon>
    </lineage>
</organism>
<accession>A0AAD6Z7A1</accession>
<feature type="domain" description="DUF7730" evidence="2">
    <location>
        <begin position="77"/>
        <end position="198"/>
    </location>
</feature>
<evidence type="ECO:0000256" key="1">
    <source>
        <dbReference type="SAM" id="Phobius"/>
    </source>
</evidence>
<evidence type="ECO:0000313" key="4">
    <source>
        <dbReference type="Proteomes" id="UP001218218"/>
    </source>
</evidence>
<keyword evidence="1" id="KW-0472">Membrane</keyword>
<comment type="caution">
    <text evidence="3">The sequence shown here is derived from an EMBL/GenBank/DDBJ whole genome shotgun (WGS) entry which is preliminary data.</text>
</comment>
<dbReference type="Proteomes" id="UP001218218">
    <property type="component" value="Unassembled WGS sequence"/>
</dbReference>
<keyword evidence="1" id="KW-0812">Transmembrane</keyword>
<dbReference type="PANTHER" id="PTHR38790">
    <property type="entry name" value="2EXR DOMAIN-CONTAINING PROTEIN-RELATED"/>
    <property type="match status" value="1"/>
</dbReference>
<keyword evidence="4" id="KW-1185">Reference proteome</keyword>
<sequence>MPAKVLTFNTIANAAGTFGQCVGIALCFPCLFCILLGSRCGTSKRRQQPRGPPPAIPPNPPPLPMTRMDIGCVPVVEQPSSCILLKLPLEVRECIYDQVFGGRLITLQVVGSQFQEHCVVRSQCYLPADDLAHGPIRGILPVPRISIAFLRSCRQVYTEALPILHRRNTFHIWTSQLDVVVHSGLGEYCLPDIRSVYIYHPNVNVWPPSDLRWGTVFSILQQMNLERAAFEFAVEPRLVELDPRIGDSGGHSALGLRNLHRLELWFNHRPITVVPSLEKEDLVEKFRKLVLFPGAERNLIFLEHGHL</sequence>
<feature type="transmembrane region" description="Helical" evidence="1">
    <location>
        <begin position="12"/>
        <end position="37"/>
    </location>
</feature>
<dbReference type="EMBL" id="JARIHO010000078">
    <property type="protein sequence ID" value="KAJ7310617.1"/>
    <property type="molecule type" value="Genomic_DNA"/>
</dbReference>
<reference evidence="3" key="1">
    <citation type="submission" date="2023-03" db="EMBL/GenBank/DDBJ databases">
        <title>Massive genome expansion in bonnet fungi (Mycena s.s.) driven by repeated elements and novel gene families across ecological guilds.</title>
        <authorList>
            <consortium name="Lawrence Berkeley National Laboratory"/>
            <person name="Harder C.B."/>
            <person name="Miyauchi S."/>
            <person name="Viragh M."/>
            <person name="Kuo A."/>
            <person name="Thoen E."/>
            <person name="Andreopoulos B."/>
            <person name="Lu D."/>
            <person name="Skrede I."/>
            <person name="Drula E."/>
            <person name="Henrissat B."/>
            <person name="Morin E."/>
            <person name="Kohler A."/>
            <person name="Barry K."/>
            <person name="LaButti K."/>
            <person name="Morin E."/>
            <person name="Salamov A."/>
            <person name="Lipzen A."/>
            <person name="Mereny Z."/>
            <person name="Hegedus B."/>
            <person name="Baldrian P."/>
            <person name="Stursova M."/>
            <person name="Weitz H."/>
            <person name="Taylor A."/>
            <person name="Grigoriev I.V."/>
            <person name="Nagy L.G."/>
            <person name="Martin F."/>
            <person name="Kauserud H."/>
        </authorList>
    </citation>
    <scope>NUCLEOTIDE SEQUENCE</scope>
    <source>
        <strain evidence="3">CBHHK002</strain>
    </source>
</reference>
<proteinExistence type="predicted"/>
<gene>
    <name evidence="3" type="ORF">DFH08DRAFT_457037</name>
</gene>